<dbReference type="InterPro" id="IPR006311">
    <property type="entry name" value="TAT_signal"/>
</dbReference>
<name>A0A381T2P6_9ZZZZ</name>
<dbReference type="Gene3D" id="3.60.21.70">
    <property type="entry name" value="PhoD-like phosphatase"/>
    <property type="match status" value="1"/>
</dbReference>
<dbReference type="EMBL" id="UINC01003875">
    <property type="protein sequence ID" value="SVA09974.1"/>
    <property type="molecule type" value="Genomic_DNA"/>
</dbReference>
<proteinExistence type="predicted"/>
<dbReference type="InterPro" id="IPR038607">
    <property type="entry name" value="PhoD-like_sf"/>
</dbReference>
<evidence type="ECO:0000313" key="1">
    <source>
        <dbReference type="EMBL" id="SVA09974.1"/>
    </source>
</evidence>
<organism evidence="1">
    <name type="scientific">marine metagenome</name>
    <dbReference type="NCBI Taxonomy" id="408172"/>
    <lineage>
        <taxon>unclassified sequences</taxon>
        <taxon>metagenomes</taxon>
        <taxon>ecological metagenomes</taxon>
    </lineage>
</organism>
<dbReference type="SUPFAM" id="SSF56300">
    <property type="entry name" value="Metallo-dependent phosphatases"/>
    <property type="match status" value="1"/>
</dbReference>
<dbReference type="PROSITE" id="PS51318">
    <property type="entry name" value="TAT"/>
    <property type="match status" value="1"/>
</dbReference>
<sequence>MTKHWAVDRREFLAGSAGAMGAAFFGRFPLGELLEQGAPPTAQGWDTGSVRHLLPTVNDSRILLKVSFTRPLSEAPVLRVGNTDVTGRMNDTAGEHWQFYATGLEPGQRHWLSLYARDGRALCEPWPLSTFPSPDETPERFRVLFFTCAGGPGGTYEGIGDRSGFLPTIIRNRLLRRGLSFQPDAAVANGDHIYWDLHTWQGENAGRLSASGRRSDFDFAGSVFGGRNERAMKAAAGPQIVPVYGSDFRSTPMFFLQDDHDHWENDAVTDDIASFPVPWFQLQLARATQQLYYPEFLPDARRPVGLPWSSVSDRGDLSESFGTIRYGNLAEVLLYDVRRTMNLGGPNAVFVDAQVERWLTERTETNDTRHLVHAPSNPFGWSAGKWGEWYPDILDQERGELTTAVPKPYWQEGWLRQHDRLVTAIGQQRERVPLVISGDLHAIGVGRVHRAGQVNLGGRPLTAVLSGPIGTSIRGFPSVVRGIGATTPAHLDVEESATPVEDHGFTLVDFFSDRILLQQFKWDVDRQPLDAIDRLAPFFSVELPRRA</sequence>
<protein>
    <recommendedName>
        <fullName evidence="2">PhoD-like phosphatase metallophosphatase domain-containing protein</fullName>
    </recommendedName>
</protein>
<accession>A0A381T2P6</accession>
<reference evidence="1" key="1">
    <citation type="submission" date="2018-05" db="EMBL/GenBank/DDBJ databases">
        <authorList>
            <person name="Lanie J.A."/>
            <person name="Ng W.-L."/>
            <person name="Kazmierczak K.M."/>
            <person name="Andrzejewski T.M."/>
            <person name="Davidsen T.M."/>
            <person name="Wayne K.J."/>
            <person name="Tettelin H."/>
            <person name="Glass J.I."/>
            <person name="Rusch D."/>
            <person name="Podicherti R."/>
            <person name="Tsui H.-C.T."/>
            <person name="Winkler M.E."/>
        </authorList>
    </citation>
    <scope>NUCLEOTIDE SEQUENCE</scope>
</reference>
<gene>
    <name evidence="1" type="ORF">METZ01_LOCUS62828</name>
</gene>
<dbReference type="AlphaFoldDB" id="A0A381T2P6"/>
<evidence type="ECO:0008006" key="2">
    <source>
        <dbReference type="Google" id="ProtNLM"/>
    </source>
</evidence>
<dbReference type="InterPro" id="IPR029052">
    <property type="entry name" value="Metallo-depent_PP-like"/>
</dbReference>